<evidence type="ECO:0000256" key="4">
    <source>
        <dbReference type="ARBA" id="ARBA00023242"/>
    </source>
</evidence>
<sequence length="103" mass="11562">MATTLADELNYLIYLYMVENGFSHTAFTFANESLCLVNDIKDVSVPPARLIHLLQKGLSYMEIEQHINSDGTESPCTEPFNILTEHVCKVPDSIKSEFPDAPQ</sequence>
<dbReference type="PANTHER" id="PTHR22846:SF2">
    <property type="entry name" value="F-BOX-LIKE_WD REPEAT-CONTAINING PROTEIN EBI"/>
    <property type="match status" value="1"/>
</dbReference>
<keyword evidence="6" id="KW-1185">Reference proteome</keyword>
<evidence type="ECO:0008006" key="7">
    <source>
        <dbReference type="Google" id="ProtNLM"/>
    </source>
</evidence>
<gene>
    <name evidence="5" type="ORF">BLNAU_16905</name>
</gene>
<protein>
    <recommendedName>
        <fullName evidence="7">LisH domain-containing protein</fullName>
    </recommendedName>
</protein>
<evidence type="ECO:0000256" key="3">
    <source>
        <dbReference type="ARBA" id="ARBA00022737"/>
    </source>
</evidence>
<evidence type="ECO:0000313" key="5">
    <source>
        <dbReference type="EMBL" id="KAK2948196.1"/>
    </source>
</evidence>
<reference evidence="5 6" key="1">
    <citation type="journal article" date="2022" name="bioRxiv">
        <title>Genomics of Preaxostyla Flagellates Illuminates Evolutionary Transitions and the Path Towards Mitochondrial Loss.</title>
        <authorList>
            <person name="Novak L.V.F."/>
            <person name="Treitli S.C."/>
            <person name="Pyrih J."/>
            <person name="Halakuc P."/>
            <person name="Pipaliya S.V."/>
            <person name="Vacek V."/>
            <person name="Brzon O."/>
            <person name="Soukal P."/>
            <person name="Eme L."/>
            <person name="Dacks J.B."/>
            <person name="Karnkowska A."/>
            <person name="Elias M."/>
            <person name="Hampl V."/>
        </authorList>
    </citation>
    <scope>NUCLEOTIDE SEQUENCE [LARGE SCALE GENOMIC DNA]</scope>
    <source>
        <strain evidence="5">NAU3</strain>
        <tissue evidence="5">Gut</tissue>
    </source>
</reference>
<comment type="caution">
    <text evidence="5">The sequence shown here is derived from an EMBL/GenBank/DDBJ whole genome shotgun (WGS) entry which is preliminary data.</text>
</comment>
<dbReference type="SMART" id="SM00667">
    <property type="entry name" value="LisH"/>
    <property type="match status" value="1"/>
</dbReference>
<keyword evidence="3" id="KW-0677">Repeat</keyword>
<name>A0ABQ9X7Z3_9EUKA</name>
<dbReference type="Pfam" id="PF08513">
    <property type="entry name" value="LisH"/>
    <property type="match status" value="1"/>
</dbReference>
<keyword evidence="2" id="KW-0853">WD repeat</keyword>
<proteinExistence type="predicted"/>
<organism evidence="5 6">
    <name type="scientific">Blattamonas nauphoetae</name>
    <dbReference type="NCBI Taxonomy" id="2049346"/>
    <lineage>
        <taxon>Eukaryota</taxon>
        <taxon>Metamonada</taxon>
        <taxon>Preaxostyla</taxon>
        <taxon>Oxymonadida</taxon>
        <taxon>Blattamonas</taxon>
    </lineage>
</organism>
<dbReference type="PANTHER" id="PTHR22846">
    <property type="entry name" value="WD40 REPEAT PROTEIN"/>
    <property type="match status" value="1"/>
</dbReference>
<dbReference type="InterPro" id="IPR006594">
    <property type="entry name" value="LisH"/>
</dbReference>
<evidence type="ECO:0000313" key="6">
    <source>
        <dbReference type="Proteomes" id="UP001281761"/>
    </source>
</evidence>
<evidence type="ECO:0000256" key="1">
    <source>
        <dbReference type="ARBA" id="ARBA00004123"/>
    </source>
</evidence>
<dbReference type="Gene3D" id="1.20.960.30">
    <property type="match status" value="1"/>
</dbReference>
<evidence type="ECO:0000256" key="2">
    <source>
        <dbReference type="ARBA" id="ARBA00022574"/>
    </source>
</evidence>
<comment type="subcellular location">
    <subcellularLocation>
        <location evidence="1">Nucleus</location>
    </subcellularLocation>
</comment>
<dbReference type="InterPro" id="IPR045183">
    <property type="entry name" value="Ebi-like"/>
</dbReference>
<accession>A0ABQ9X7Z3</accession>
<dbReference type="PROSITE" id="PS50896">
    <property type="entry name" value="LISH"/>
    <property type="match status" value="1"/>
</dbReference>
<keyword evidence="4" id="KW-0539">Nucleus</keyword>
<dbReference type="EMBL" id="JARBJD010000182">
    <property type="protein sequence ID" value="KAK2948196.1"/>
    <property type="molecule type" value="Genomic_DNA"/>
</dbReference>
<dbReference type="Proteomes" id="UP001281761">
    <property type="component" value="Unassembled WGS sequence"/>
</dbReference>